<keyword evidence="2" id="KW-1185">Reference proteome</keyword>
<reference evidence="1 2" key="1">
    <citation type="journal article" date="2015" name="Appl. Environ. Microbiol.">
        <title>Aerobic and Anaerobic Thiosulfate Oxidation by a Cold-Adapted, Subglacial Chemoautotroph.</title>
        <authorList>
            <person name="Harrold Z.R."/>
            <person name="Skidmore M.L."/>
            <person name="Hamilton T.L."/>
            <person name="Desch L."/>
            <person name="Amada K."/>
            <person name="van Gelder W."/>
            <person name="Glover K."/>
            <person name="Roden E.E."/>
            <person name="Boyd E.S."/>
        </authorList>
    </citation>
    <scope>NUCLEOTIDE SEQUENCE [LARGE SCALE GENOMIC DNA]</scope>
    <source>
        <strain evidence="1 2">RG</strain>
    </source>
</reference>
<organism evidence="1 2">
    <name type="scientific">Thiobacillus denitrificans</name>
    <dbReference type="NCBI Taxonomy" id="36861"/>
    <lineage>
        <taxon>Bacteria</taxon>
        <taxon>Pseudomonadati</taxon>
        <taxon>Pseudomonadota</taxon>
        <taxon>Betaproteobacteria</taxon>
        <taxon>Nitrosomonadales</taxon>
        <taxon>Thiobacillaceae</taxon>
        <taxon>Thiobacillus</taxon>
    </lineage>
</organism>
<evidence type="ECO:0000313" key="2">
    <source>
        <dbReference type="Proteomes" id="UP000064243"/>
    </source>
</evidence>
<sequence length="90" mass="9912">MQVEPAARRMVREVALSAGPEGGAYAVTVDGAGIVWANEIRSDTVVRIDPKSNVQRPLWLPMYQSWPWAATTAGWAGCTRVECREPRCPN</sequence>
<protein>
    <submittedName>
        <fullName evidence="1">Uncharacterized protein</fullName>
    </submittedName>
</protein>
<dbReference type="Gene3D" id="2.130.10.10">
    <property type="entry name" value="YVTN repeat-like/Quinoprotein amine dehydrogenase"/>
    <property type="match status" value="1"/>
</dbReference>
<dbReference type="PATRIC" id="fig|36861.3.peg.1530"/>
<dbReference type="InterPro" id="IPR015943">
    <property type="entry name" value="WD40/YVTN_repeat-like_dom_sf"/>
</dbReference>
<proteinExistence type="predicted"/>
<dbReference type="Proteomes" id="UP000064243">
    <property type="component" value="Unassembled WGS sequence"/>
</dbReference>
<gene>
    <name evidence="1" type="ORF">ABW22_09360</name>
</gene>
<evidence type="ECO:0000313" key="1">
    <source>
        <dbReference type="EMBL" id="KVW95852.1"/>
    </source>
</evidence>
<accession>A0A125BCL1</accession>
<comment type="caution">
    <text evidence="1">The sequence shown here is derived from an EMBL/GenBank/DDBJ whole genome shotgun (WGS) entry which is preliminary data.</text>
</comment>
<dbReference type="AlphaFoldDB" id="A0A125BCL1"/>
<dbReference type="EMBL" id="LDUG01000023">
    <property type="protein sequence ID" value="KVW95852.1"/>
    <property type="molecule type" value="Genomic_DNA"/>
</dbReference>
<dbReference type="OrthoDB" id="502821at2"/>
<name>A0A125BCL1_THIDE</name>